<sequence>MHVSLNLKRVNNFGDGVLALGQVDFLLRFLSDPNPIAAGLPPYAMALTCPLAVPSIQDLPPDCSAPATIQIERDILDGHHILTVKLSLGELNIVWLTEPDDPDIWMFIDGWRQFGVVPIVLGVEEAKEERYRIIMAIPECIPSFGDGRGNQEPSDIHERWASILAFCETHGAAFPLVSEHVPPLPRPDNFKALKYVKSCADIALRIATPSPLCIRT</sequence>
<gene>
    <name evidence="1" type="ordered locus">Rmet_5568</name>
</gene>
<dbReference type="KEGG" id="rme:Rmet_5568"/>
<protein>
    <submittedName>
        <fullName evidence="1">Uncharacterized protein</fullName>
    </submittedName>
</protein>
<dbReference type="AlphaFoldDB" id="Q1LBP9"/>
<proteinExistence type="predicted"/>
<dbReference type="EMBL" id="CP000353">
    <property type="protein sequence ID" value="ABF12427.1"/>
    <property type="molecule type" value="Genomic_DNA"/>
</dbReference>
<keyword evidence="1" id="KW-0614">Plasmid</keyword>
<dbReference type="eggNOG" id="ENOG5030X5A">
    <property type="taxonomic scope" value="Bacteria"/>
</dbReference>
<dbReference type="HOGENOM" id="CLU_1276746_0_0_4"/>
<evidence type="ECO:0000313" key="1">
    <source>
        <dbReference type="EMBL" id="ABF12427.1"/>
    </source>
</evidence>
<evidence type="ECO:0000313" key="2">
    <source>
        <dbReference type="Proteomes" id="UP000002429"/>
    </source>
</evidence>
<keyword evidence="2" id="KW-1185">Reference proteome</keyword>
<accession>Q1LBP9</accession>
<reference evidence="2" key="1">
    <citation type="journal article" date="2010" name="PLoS ONE">
        <title>The complete genome sequence of Cupriavidus metallidurans strain CH34, a master survivalist in harsh and anthropogenic environments.</title>
        <authorList>
            <person name="Janssen P.J."/>
            <person name="Van Houdt R."/>
            <person name="Moors H."/>
            <person name="Monsieurs P."/>
            <person name="Morin N."/>
            <person name="Michaux A."/>
            <person name="Benotmane M.A."/>
            <person name="Leys N."/>
            <person name="Vallaeys T."/>
            <person name="Lapidus A."/>
            <person name="Monchy S."/>
            <person name="Medigue C."/>
            <person name="Taghavi S."/>
            <person name="McCorkle S."/>
            <person name="Dunn J."/>
            <person name="van der Lelie D."/>
            <person name="Mergeay M."/>
        </authorList>
    </citation>
    <scope>NUCLEOTIDE SEQUENCE [LARGE SCALE GENOMIC DNA]</scope>
    <source>
        <strain evidence="2">ATCC 43123 / DSM 2839 / NBRC 102507 / CH34</strain>
    </source>
</reference>
<dbReference type="Proteomes" id="UP000002429">
    <property type="component" value="Plasmid megaplasmid"/>
</dbReference>
<organism evidence="1 2">
    <name type="scientific">Cupriavidus metallidurans (strain ATCC 43123 / DSM 2839 / NBRC 102507 / CH34)</name>
    <name type="common">Ralstonia metallidurans</name>
    <dbReference type="NCBI Taxonomy" id="266264"/>
    <lineage>
        <taxon>Bacteria</taxon>
        <taxon>Pseudomonadati</taxon>
        <taxon>Pseudomonadota</taxon>
        <taxon>Betaproteobacteria</taxon>
        <taxon>Burkholderiales</taxon>
        <taxon>Burkholderiaceae</taxon>
        <taxon>Cupriavidus</taxon>
    </lineage>
</organism>
<name>Q1LBP9_CUPMC</name>
<geneLocation type="plasmid" evidence="1 2">
    <name>megaplasmid</name>
</geneLocation>